<dbReference type="Proteomes" id="UP000001660">
    <property type="component" value="Chromosome"/>
</dbReference>
<reference evidence="3 4" key="1">
    <citation type="journal article" date="2010" name="Proc. Natl. Acad. Sci. U.S.A.">
        <title>A Nitrospira metagenome illuminates the physiology and evolution of globally important nitrite-oxidizing bacteria.</title>
        <authorList>
            <person name="Lucker S."/>
            <person name="Wagner M."/>
            <person name="Maixner F."/>
            <person name="Pelletier E."/>
            <person name="Koch H."/>
            <person name="Vacherie B."/>
            <person name="Rattei T."/>
            <person name="Sinninghe Damste J."/>
            <person name="Spieck E."/>
            <person name="Le Paslier D."/>
            <person name="Daims H."/>
        </authorList>
    </citation>
    <scope>NUCLEOTIDE SEQUENCE [LARGE SCALE GENOMIC DNA]</scope>
</reference>
<dbReference type="Gene3D" id="3.30.1330.60">
    <property type="entry name" value="OmpA-like domain"/>
    <property type="match status" value="1"/>
</dbReference>
<gene>
    <name evidence="3" type="ORF">NIDE1954</name>
</gene>
<evidence type="ECO:0000259" key="2">
    <source>
        <dbReference type="PROSITE" id="PS51123"/>
    </source>
</evidence>
<organism evidence="3 4">
    <name type="scientific">Nitrospira defluvii</name>
    <dbReference type="NCBI Taxonomy" id="330214"/>
    <lineage>
        <taxon>Bacteria</taxon>
        <taxon>Pseudomonadati</taxon>
        <taxon>Nitrospirota</taxon>
        <taxon>Nitrospiria</taxon>
        <taxon>Nitrospirales</taxon>
        <taxon>Nitrospiraceae</taxon>
        <taxon>Nitrospira</taxon>
    </lineage>
</organism>
<keyword evidence="1" id="KW-0472">Membrane</keyword>
<dbReference type="InterPro" id="IPR006665">
    <property type="entry name" value="OmpA-like"/>
</dbReference>
<dbReference type="InterPro" id="IPR036737">
    <property type="entry name" value="OmpA-like_sf"/>
</dbReference>
<name>D8PEL9_9BACT</name>
<dbReference type="SUPFAM" id="SSF103088">
    <property type="entry name" value="OmpA-like"/>
    <property type="match status" value="1"/>
</dbReference>
<dbReference type="EMBL" id="FP929003">
    <property type="protein sequence ID" value="CBK41678.1"/>
    <property type="molecule type" value="Genomic_DNA"/>
</dbReference>
<proteinExistence type="predicted"/>
<feature type="domain" description="OmpA-like" evidence="2">
    <location>
        <begin position="110"/>
        <end position="227"/>
    </location>
</feature>
<evidence type="ECO:0000313" key="3">
    <source>
        <dbReference type="EMBL" id="CBK41678.1"/>
    </source>
</evidence>
<dbReference type="GO" id="GO:0016020">
    <property type="term" value="C:membrane"/>
    <property type="evidence" value="ECO:0007669"/>
    <property type="project" value="UniProtKB-UniRule"/>
</dbReference>
<accession>D8PEL9</accession>
<evidence type="ECO:0000256" key="1">
    <source>
        <dbReference type="PROSITE-ProRule" id="PRU00473"/>
    </source>
</evidence>
<dbReference type="eggNOG" id="COG2885">
    <property type="taxonomic scope" value="Bacteria"/>
</dbReference>
<dbReference type="PROSITE" id="PS51123">
    <property type="entry name" value="OMPA_2"/>
    <property type="match status" value="1"/>
</dbReference>
<sequence length="280" mass="30718">MTNPFPIAMLAFRISIVIGLFILSNSISEARLSLAAELLPVGLSTTAHSSWPSLTYLSPKERVTPNLTGEEFGYFPRVETGPLVATVEDSPVAGTRAGDITPARTKNALHSGTGTTVLGDLYLADDHPTVAAEAAELLASTALLLDRNPMAHLTLEAYCDERGTEAYSFLIGREWALDVERRLQEMRVEEKRVTTVSYGLQQPACQEDSRTCWEDNLRMKWSIRLLSPVTSQQGCLIRLKLATNAPPGEKALLATSQPYLRRIQQGEPYSGTVSSPFPRQ</sequence>
<dbReference type="STRING" id="330214.NIDE1954"/>
<dbReference type="HOGENOM" id="CLU_992834_0_0_0"/>
<dbReference type="KEGG" id="nde:NIDE1954"/>
<dbReference type="OrthoDB" id="9809164at2"/>
<dbReference type="Pfam" id="PF00691">
    <property type="entry name" value="OmpA"/>
    <property type="match status" value="1"/>
</dbReference>
<dbReference type="AlphaFoldDB" id="D8PEL9"/>
<keyword evidence="4" id="KW-1185">Reference proteome</keyword>
<evidence type="ECO:0000313" key="4">
    <source>
        <dbReference type="Proteomes" id="UP000001660"/>
    </source>
</evidence>
<protein>
    <recommendedName>
        <fullName evidence="2">OmpA-like domain-containing protein</fullName>
    </recommendedName>
</protein>